<feature type="compositionally biased region" description="Low complexity" evidence="5">
    <location>
        <begin position="123"/>
        <end position="134"/>
    </location>
</feature>
<dbReference type="PANTHER" id="PTHR14155">
    <property type="entry name" value="RING FINGER DOMAIN-CONTAINING"/>
    <property type="match status" value="1"/>
</dbReference>
<keyword evidence="3" id="KW-0862">Zinc</keyword>
<feature type="domain" description="RING-type" evidence="6">
    <location>
        <begin position="382"/>
        <end position="424"/>
    </location>
</feature>
<accession>A0A6G0X9T2</accession>
<proteinExistence type="predicted"/>
<dbReference type="PANTHER" id="PTHR14155:SF627">
    <property type="entry name" value="OS06G0192800 PROTEIN"/>
    <property type="match status" value="1"/>
</dbReference>
<name>A0A6G0X9T2_9STRA</name>
<evidence type="ECO:0000256" key="2">
    <source>
        <dbReference type="ARBA" id="ARBA00022771"/>
    </source>
</evidence>
<keyword evidence="8" id="KW-1185">Reference proteome</keyword>
<evidence type="ECO:0000259" key="6">
    <source>
        <dbReference type="PROSITE" id="PS50089"/>
    </source>
</evidence>
<sequence length="512" mass="56874">MSGSHKHPSYSPHHVEYASVSSTSTTSTPAPLMVSAMRWSGSGVGNQTTSHGPLPSTFTIATTANVGNATVSSTHRGVQARSRNIDIPNSKARLRSKHFTPASTRHASTTRKLNGMVPLQPPASNTALNSSNLSWHSRPPRGGLSYATASSSHNHSQDDSTLKRGKKSTSTHRRVESRFSLAATNSSETVVWEDDLDREDESNKETPMVDLKQCEVKAHDPPSPLFRPSASSMRNKDAVEDLARALLSDCINKRNMELQKIKKIKLDIMPGTSPTAGGSVESFPSPKDLDMKGMSTYEDVGSGLSCSSSDDELNNLHNLEPSFAWDESHAKLSHDICRESEIMVLTSSPGSDGFYEEKGLPKEVRYSLPIAYGTVSETEKHCTICQVAYEIGSHIVTLTPCQHFFHALCVDKWLWNHVTCPLCRKEVVYEFNELQQAPVHVRGTECPEEDQENMRKKLRSQCAEFRPVKPLTVNCDMDQLDAQFSNMQIQDERKHMQLEHLVCPTPQRKFRK</sequence>
<dbReference type="Pfam" id="PF13639">
    <property type="entry name" value="zf-RING_2"/>
    <property type="match status" value="1"/>
</dbReference>
<dbReference type="InterPro" id="IPR001841">
    <property type="entry name" value="Znf_RING"/>
</dbReference>
<dbReference type="InterPro" id="IPR053238">
    <property type="entry name" value="RING-H2_zinc_finger"/>
</dbReference>
<dbReference type="AlphaFoldDB" id="A0A6G0X9T2"/>
<organism evidence="7 8">
    <name type="scientific">Aphanomyces euteiches</name>
    <dbReference type="NCBI Taxonomy" id="100861"/>
    <lineage>
        <taxon>Eukaryota</taxon>
        <taxon>Sar</taxon>
        <taxon>Stramenopiles</taxon>
        <taxon>Oomycota</taxon>
        <taxon>Saprolegniomycetes</taxon>
        <taxon>Saprolegniales</taxon>
        <taxon>Verrucalvaceae</taxon>
        <taxon>Aphanomyces</taxon>
    </lineage>
</organism>
<dbReference type="Proteomes" id="UP000481153">
    <property type="component" value="Unassembled WGS sequence"/>
</dbReference>
<keyword evidence="1" id="KW-0479">Metal-binding</keyword>
<evidence type="ECO:0000256" key="3">
    <source>
        <dbReference type="ARBA" id="ARBA00022833"/>
    </source>
</evidence>
<feature type="compositionally biased region" description="Basic residues" evidence="5">
    <location>
        <begin position="163"/>
        <end position="172"/>
    </location>
</feature>
<evidence type="ECO:0000313" key="8">
    <source>
        <dbReference type="Proteomes" id="UP000481153"/>
    </source>
</evidence>
<evidence type="ECO:0000256" key="4">
    <source>
        <dbReference type="PROSITE-ProRule" id="PRU00175"/>
    </source>
</evidence>
<evidence type="ECO:0000256" key="1">
    <source>
        <dbReference type="ARBA" id="ARBA00022723"/>
    </source>
</evidence>
<gene>
    <name evidence="7" type="ORF">Ae201684_007015</name>
</gene>
<dbReference type="VEuPathDB" id="FungiDB:AeMF1_017797"/>
<feature type="region of interest" description="Disordered" evidence="5">
    <location>
        <begin position="114"/>
        <end position="178"/>
    </location>
</feature>
<dbReference type="PROSITE" id="PS50089">
    <property type="entry name" value="ZF_RING_2"/>
    <property type="match status" value="1"/>
</dbReference>
<comment type="caution">
    <text evidence="7">The sequence shown here is derived from an EMBL/GenBank/DDBJ whole genome shotgun (WGS) entry which is preliminary data.</text>
</comment>
<reference evidence="7 8" key="1">
    <citation type="submission" date="2019-07" db="EMBL/GenBank/DDBJ databases">
        <title>Genomics analysis of Aphanomyces spp. identifies a new class of oomycete effector associated with host adaptation.</title>
        <authorList>
            <person name="Gaulin E."/>
        </authorList>
    </citation>
    <scope>NUCLEOTIDE SEQUENCE [LARGE SCALE GENOMIC DNA]</scope>
    <source>
        <strain evidence="7 8">ATCC 201684</strain>
    </source>
</reference>
<dbReference type="GO" id="GO:0008270">
    <property type="term" value="F:zinc ion binding"/>
    <property type="evidence" value="ECO:0007669"/>
    <property type="project" value="UniProtKB-KW"/>
</dbReference>
<dbReference type="SMART" id="SM00184">
    <property type="entry name" value="RING"/>
    <property type="match status" value="1"/>
</dbReference>
<evidence type="ECO:0000256" key="5">
    <source>
        <dbReference type="SAM" id="MobiDB-lite"/>
    </source>
</evidence>
<dbReference type="Gene3D" id="3.30.40.10">
    <property type="entry name" value="Zinc/RING finger domain, C3HC4 (zinc finger)"/>
    <property type="match status" value="1"/>
</dbReference>
<dbReference type="SUPFAM" id="SSF57850">
    <property type="entry name" value="RING/U-box"/>
    <property type="match status" value="1"/>
</dbReference>
<dbReference type="InterPro" id="IPR013083">
    <property type="entry name" value="Znf_RING/FYVE/PHD"/>
</dbReference>
<keyword evidence="2 4" id="KW-0863">Zinc-finger</keyword>
<protein>
    <recommendedName>
        <fullName evidence="6">RING-type domain-containing protein</fullName>
    </recommendedName>
</protein>
<dbReference type="EMBL" id="VJMJ01000087">
    <property type="protein sequence ID" value="KAF0736859.1"/>
    <property type="molecule type" value="Genomic_DNA"/>
</dbReference>
<evidence type="ECO:0000313" key="7">
    <source>
        <dbReference type="EMBL" id="KAF0736859.1"/>
    </source>
</evidence>